<evidence type="ECO:0000313" key="2">
    <source>
        <dbReference type="EMBL" id="CAL6020991.1"/>
    </source>
</evidence>
<dbReference type="Proteomes" id="UP001642409">
    <property type="component" value="Unassembled WGS sequence"/>
</dbReference>
<reference evidence="1" key="1">
    <citation type="submission" date="2023-06" db="EMBL/GenBank/DDBJ databases">
        <authorList>
            <person name="Kurt Z."/>
        </authorList>
    </citation>
    <scope>NUCLEOTIDE SEQUENCE</scope>
</reference>
<evidence type="ECO:0000313" key="1">
    <source>
        <dbReference type="EMBL" id="CAI9934207.1"/>
    </source>
</evidence>
<dbReference type="EMBL" id="CAXDID020000088">
    <property type="protein sequence ID" value="CAL6020991.1"/>
    <property type="molecule type" value="Genomic_DNA"/>
</dbReference>
<organism evidence="1">
    <name type="scientific">Hexamita inflata</name>
    <dbReference type="NCBI Taxonomy" id="28002"/>
    <lineage>
        <taxon>Eukaryota</taxon>
        <taxon>Metamonada</taxon>
        <taxon>Diplomonadida</taxon>
        <taxon>Hexamitidae</taxon>
        <taxon>Hexamitinae</taxon>
        <taxon>Hexamita</taxon>
    </lineage>
</organism>
<comment type="caution">
    <text evidence="1">The sequence shown here is derived from an EMBL/GenBank/DDBJ whole genome shotgun (WGS) entry which is preliminary data.</text>
</comment>
<protein>
    <submittedName>
        <fullName evidence="2">Hypothetical_protein</fullName>
    </submittedName>
</protein>
<keyword evidence="3" id="KW-1185">Reference proteome</keyword>
<name>A0AA86P8P0_9EUKA</name>
<dbReference type="AlphaFoldDB" id="A0AA86P8P0"/>
<gene>
    <name evidence="1" type="ORF">HINF_LOCUS21852</name>
    <name evidence="2" type="ORF">HINF_LOCUS27950</name>
</gene>
<sequence>MRSWLVDVSACTWKQMRPRRGLKMKSKEKTSEFRFQEFCKASVLIHYLSEVDSCLVGSSQVAEKVQSFLSEIQQPKQTKCEACFPGFRSRLRTSFSRTHLGPVCNNRSYCIQQAALSCFLKQIITFHILMNTNVHCYRFKT</sequence>
<evidence type="ECO:0000313" key="3">
    <source>
        <dbReference type="Proteomes" id="UP001642409"/>
    </source>
</evidence>
<proteinExistence type="predicted"/>
<dbReference type="EMBL" id="CATOUU010000564">
    <property type="protein sequence ID" value="CAI9934207.1"/>
    <property type="molecule type" value="Genomic_DNA"/>
</dbReference>
<reference evidence="2 3" key="2">
    <citation type="submission" date="2024-07" db="EMBL/GenBank/DDBJ databases">
        <authorList>
            <person name="Akdeniz Z."/>
        </authorList>
    </citation>
    <scope>NUCLEOTIDE SEQUENCE [LARGE SCALE GENOMIC DNA]</scope>
</reference>
<accession>A0AA86P8P0</accession>